<proteinExistence type="predicted"/>
<evidence type="ECO:0000259" key="1">
    <source>
        <dbReference type="Pfam" id="PF03109"/>
    </source>
</evidence>
<dbReference type="AlphaFoldDB" id="A0A0D0AED2"/>
<dbReference type="PANTHER" id="PTHR43851:SF3">
    <property type="entry name" value="COENZYME Q8"/>
    <property type="match status" value="1"/>
</dbReference>
<organism evidence="2 3">
    <name type="scientific">Suillus luteus UH-Slu-Lm8-n1</name>
    <dbReference type="NCBI Taxonomy" id="930992"/>
    <lineage>
        <taxon>Eukaryota</taxon>
        <taxon>Fungi</taxon>
        <taxon>Dikarya</taxon>
        <taxon>Basidiomycota</taxon>
        <taxon>Agaricomycotina</taxon>
        <taxon>Agaricomycetes</taxon>
        <taxon>Agaricomycetidae</taxon>
        <taxon>Boletales</taxon>
        <taxon>Suillineae</taxon>
        <taxon>Suillaceae</taxon>
        <taxon>Suillus</taxon>
    </lineage>
</organism>
<sequence length="200" mass="22490">MQVSSSGIGDRIVLVQMHGSKSHGCGPVAQSVFLALVLGAVIGALPQEERNEIASRTIELCLRELFQFRLVQTDCNFTNFLWDSRAQQLFLADFGVTREYTKEFMDSWLRLLQATASEDRIACAEWSQKLGYLTGKENELMLNSHVDSMILLATPFKLTTTQPFAFGFGTLWADIIAQIRDNIPLILKHRLTPPPRETTV</sequence>
<dbReference type="InParanoid" id="A0A0D0AED2"/>
<evidence type="ECO:0000313" key="2">
    <source>
        <dbReference type="EMBL" id="KIK32572.1"/>
    </source>
</evidence>
<dbReference type="PANTHER" id="PTHR43851">
    <property type="match status" value="1"/>
</dbReference>
<dbReference type="InterPro" id="IPR051409">
    <property type="entry name" value="Atypical_kinase_ADCK"/>
</dbReference>
<dbReference type="OrthoDB" id="2675967at2759"/>
<dbReference type="InterPro" id="IPR004147">
    <property type="entry name" value="ABC1_dom"/>
</dbReference>
<dbReference type="EMBL" id="KN836186">
    <property type="protein sequence ID" value="KIK32572.1"/>
    <property type="molecule type" value="Genomic_DNA"/>
</dbReference>
<reference evidence="3" key="2">
    <citation type="submission" date="2015-01" db="EMBL/GenBank/DDBJ databases">
        <title>Evolutionary Origins and Diversification of the Mycorrhizal Mutualists.</title>
        <authorList>
            <consortium name="DOE Joint Genome Institute"/>
            <consortium name="Mycorrhizal Genomics Consortium"/>
            <person name="Kohler A."/>
            <person name="Kuo A."/>
            <person name="Nagy L.G."/>
            <person name="Floudas D."/>
            <person name="Copeland A."/>
            <person name="Barry K.W."/>
            <person name="Cichocki N."/>
            <person name="Veneault-Fourrey C."/>
            <person name="LaButti K."/>
            <person name="Lindquist E.A."/>
            <person name="Lipzen A."/>
            <person name="Lundell T."/>
            <person name="Morin E."/>
            <person name="Murat C."/>
            <person name="Riley R."/>
            <person name="Ohm R."/>
            <person name="Sun H."/>
            <person name="Tunlid A."/>
            <person name="Henrissat B."/>
            <person name="Grigoriev I.V."/>
            <person name="Hibbett D.S."/>
            <person name="Martin F."/>
        </authorList>
    </citation>
    <scope>NUCLEOTIDE SEQUENCE [LARGE SCALE GENOMIC DNA]</scope>
    <source>
        <strain evidence="3">UH-Slu-Lm8-n1</strain>
    </source>
</reference>
<reference evidence="2 3" key="1">
    <citation type="submission" date="2014-04" db="EMBL/GenBank/DDBJ databases">
        <authorList>
            <consortium name="DOE Joint Genome Institute"/>
            <person name="Kuo A."/>
            <person name="Ruytinx J."/>
            <person name="Rineau F."/>
            <person name="Colpaert J."/>
            <person name="Kohler A."/>
            <person name="Nagy L.G."/>
            <person name="Floudas D."/>
            <person name="Copeland A."/>
            <person name="Barry K.W."/>
            <person name="Cichocki N."/>
            <person name="Veneault-Fourrey C."/>
            <person name="LaButti K."/>
            <person name="Lindquist E.A."/>
            <person name="Lipzen A."/>
            <person name="Lundell T."/>
            <person name="Morin E."/>
            <person name="Murat C."/>
            <person name="Sun H."/>
            <person name="Tunlid A."/>
            <person name="Henrissat B."/>
            <person name="Grigoriev I.V."/>
            <person name="Hibbett D.S."/>
            <person name="Martin F."/>
            <person name="Nordberg H.P."/>
            <person name="Cantor M.N."/>
            <person name="Hua S.X."/>
        </authorList>
    </citation>
    <scope>NUCLEOTIDE SEQUENCE [LARGE SCALE GENOMIC DNA]</scope>
    <source>
        <strain evidence="2 3">UH-Slu-Lm8-n1</strain>
    </source>
</reference>
<dbReference type="Proteomes" id="UP000054485">
    <property type="component" value="Unassembled WGS sequence"/>
</dbReference>
<gene>
    <name evidence="2" type="ORF">CY34DRAFT_18945</name>
</gene>
<dbReference type="STRING" id="930992.A0A0D0AED2"/>
<feature type="domain" description="ABC1 atypical kinase-like" evidence="1">
    <location>
        <begin position="47"/>
        <end position="125"/>
    </location>
</feature>
<dbReference type="HOGENOM" id="CLU_1367040_0_0_1"/>
<name>A0A0D0AED2_9AGAM</name>
<dbReference type="GO" id="GO:0006744">
    <property type="term" value="P:ubiquinone biosynthetic process"/>
    <property type="evidence" value="ECO:0007669"/>
    <property type="project" value="TreeGrafter"/>
</dbReference>
<accession>A0A0D0AED2</accession>
<keyword evidence="3" id="KW-1185">Reference proteome</keyword>
<evidence type="ECO:0000313" key="3">
    <source>
        <dbReference type="Proteomes" id="UP000054485"/>
    </source>
</evidence>
<protein>
    <recommendedName>
        <fullName evidence="1">ABC1 atypical kinase-like domain-containing protein</fullName>
    </recommendedName>
</protein>
<dbReference type="Pfam" id="PF03109">
    <property type="entry name" value="ABC1"/>
    <property type="match status" value="1"/>
</dbReference>